<gene>
    <name evidence="7" type="ORF">DSTB1V02_LOCUS4898</name>
</gene>
<organism evidence="7">
    <name type="scientific">Darwinula stevensoni</name>
    <dbReference type="NCBI Taxonomy" id="69355"/>
    <lineage>
        <taxon>Eukaryota</taxon>
        <taxon>Metazoa</taxon>
        <taxon>Ecdysozoa</taxon>
        <taxon>Arthropoda</taxon>
        <taxon>Crustacea</taxon>
        <taxon>Oligostraca</taxon>
        <taxon>Ostracoda</taxon>
        <taxon>Podocopa</taxon>
        <taxon>Podocopida</taxon>
        <taxon>Darwinulocopina</taxon>
        <taxon>Darwinuloidea</taxon>
        <taxon>Darwinulidae</taxon>
        <taxon>Darwinula</taxon>
    </lineage>
</organism>
<evidence type="ECO:0000256" key="4">
    <source>
        <dbReference type="PROSITE-ProRule" id="PRU00267"/>
    </source>
</evidence>
<dbReference type="GO" id="GO:0030182">
    <property type="term" value="P:neuron differentiation"/>
    <property type="evidence" value="ECO:0007669"/>
    <property type="project" value="TreeGrafter"/>
</dbReference>
<evidence type="ECO:0000313" key="8">
    <source>
        <dbReference type="Proteomes" id="UP000677054"/>
    </source>
</evidence>
<dbReference type="GO" id="GO:0007420">
    <property type="term" value="P:brain development"/>
    <property type="evidence" value="ECO:0007669"/>
    <property type="project" value="TreeGrafter"/>
</dbReference>
<keyword evidence="3 4" id="KW-0539">Nucleus</keyword>
<dbReference type="SUPFAM" id="SSF47095">
    <property type="entry name" value="HMG-box"/>
    <property type="match status" value="1"/>
</dbReference>
<evidence type="ECO:0000256" key="3">
    <source>
        <dbReference type="ARBA" id="ARBA00023242"/>
    </source>
</evidence>
<keyword evidence="8" id="KW-1185">Reference proteome</keyword>
<dbReference type="OrthoDB" id="6247875at2759"/>
<dbReference type="Gene3D" id="1.10.30.10">
    <property type="entry name" value="High mobility group box domain"/>
    <property type="match status" value="1"/>
</dbReference>
<dbReference type="InterPro" id="IPR050140">
    <property type="entry name" value="SRY-related_HMG-box_TF-like"/>
</dbReference>
<feature type="compositionally biased region" description="Low complexity" evidence="5">
    <location>
        <begin position="151"/>
        <end position="167"/>
    </location>
</feature>
<dbReference type="GO" id="GO:0000978">
    <property type="term" value="F:RNA polymerase II cis-regulatory region sequence-specific DNA binding"/>
    <property type="evidence" value="ECO:0007669"/>
    <property type="project" value="TreeGrafter"/>
</dbReference>
<name>A0A7R8XBZ3_9CRUS</name>
<dbReference type="GO" id="GO:0000122">
    <property type="term" value="P:negative regulation of transcription by RNA polymerase II"/>
    <property type="evidence" value="ECO:0007669"/>
    <property type="project" value="TreeGrafter"/>
</dbReference>
<dbReference type="Proteomes" id="UP000677054">
    <property type="component" value="Unassembled WGS sequence"/>
</dbReference>
<dbReference type="Pfam" id="PF00505">
    <property type="entry name" value="HMG_box"/>
    <property type="match status" value="1"/>
</dbReference>
<feature type="region of interest" description="Disordered" evidence="5">
    <location>
        <begin position="145"/>
        <end position="176"/>
    </location>
</feature>
<dbReference type="PROSITE" id="PS50118">
    <property type="entry name" value="HMG_BOX_2"/>
    <property type="match status" value="1"/>
</dbReference>
<evidence type="ECO:0000256" key="2">
    <source>
        <dbReference type="ARBA" id="ARBA00023125"/>
    </source>
</evidence>
<accession>A0A7R8XBZ3</accession>
<dbReference type="GO" id="GO:0005634">
    <property type="term" value="C:nucleus"/>
    <property type="evidence" value="ECO:0007669"/>
    <property type="project" value="UniProtKB-SubCell"/>
</dbReference>
<dbReference type="AlphaFoldDB" id="A0A7R8XBZ3"/>
<proteinExistence type="predicted"/>
<feature type="DNA-binding region" description="HMG box" evidence="4">
    <location>
        <begin position="30"/>
        <end position="98"/>
    </location>
</feature>
<dbReference type="EMBL" id="CAJPEV010000759">
    <property type="protein sequence ID" value="CAG0888291.1"/>
    <property type="molecule type" value="Genomic_DNA"/>
</dbReference>
<protein>
    <recommendedName>
        <fullName evidence="6">HMG box domain-containing protein</fullName>
    </recommendedName>
</protein>
<dbReference type="SMART" id="SM00398">
    <property type="entry name" value="HMG"/>
    <property type="match status" value="1"/>
</dbReference>
<comment type="subcellular location">
    <subcellularLocation>
        <location evidence="1">Nucleus</location>
    </subcellularLocation>
</comment>
<dbReference type="CDD" id="cd22028">
    <property type="entry name" value="HMG-box_SoxA_SoxB_SoxG"/>
    <property type="match status" value="1"/>
</dbReference>
<dbReference type="EMBL" id="LR900276">
    <property type="protein sequence ID" value="CAD7245020.1"/>
    <property type="molecule type" value="Genomic_DNA"/>
</dbReference>
<sequence length="273" mass="29848">MMMNPGVAGGLSMTSSAALGIPMTVKDEHIKRPMNAFMVWSRIQRRKIALENPKMHNSEISKRLGAEWKLLTDSEKRPFIDEAKRLRAQHMKDHPDYKYRPRRKPKTIKKDGYPYSFPYLPAPMDPFGMPRPMYPTSFPIHHPSFPPPPHTVSAGSLVTSTATTSSSPPDPSDMEKVRSFFTSFTPEKTSPSGGNPTDAKVTSVASSVCTSPFYVPPFSSLYSPAAAAVNSMASLHSSAAASPHLMSAAAAYGASYSPSSQDPLRRPLSVIFS</sequence>
<evidence type="ECO:0000256" key="5">
    <source>
        <dbReference type="SAM" id="MobiDB-lite"/>
    </source>
</evidence>
<evidence type="ECO:0000256" key="1">
    <source>
        <dbReference type="ARBA" id="ARBA00004123"/>
    </source>
</evidence>
<evidence type="ECO:0000259" key="6">
    <source>
        <dbReference type="PROSITE" id="PS50118"/>
    </source>
</evidence>
<dbReference type="FunFam" id="1.10.30.10:FF:000002">
    <property type="entry name" value="transcription factor Sox-2"/>
    <property type="match status" value="1"/>
</dbReference>
<dbReference type="GO" id="GO:0001228">
    <property type="term" value="F:DNA-binding transcription activator activity, RNA polymerase II-specific"/>
    <property type="evidence" value="ECO:0007669"/>
    <property type="project" value="TreeGrafter"/>
</dbReference>
<evidence type="ECO:0000313" key="7">
    <source>
        <dbReference type="EMBL" id="CAD7245020.1"/>
    </source>
</evidence>
<keyword evidence="2 4" id="KW-0238">DNA-binding</keyword>
<dbReference type="PANTHER" id="PTHR10270">
    <property type="entry name" value="SOX TRANSCRIPTION FACTOR"/>
    <property type="match status" value="1"/>
</dbReference>
<dbReference type="InterPro" id="IPR036910">
    <property type="entry name" value="HMG_box_dom_sf"/>
</dbReference>
<dbReference type="InterPro" id="IPR009071">
    <property type="entry name" value="HMG_box_dom"/>
</dbReference>
<reference evidence="7" key="1">
    <citation type="submission" date="2020-11" db="EMBL/GenBank/DDBJ databases">
        <authorList>
            <person name="Tran Van P."/>
        </authorList>
    </citation>
    <scope>NUCLEOTIDE SEQUENCE</scope>
</reference>
<feature type="domain" description="HMG box" evidence="6">
    <location>
        <begin position="30"/>
        <end position="98"/>
    </location>
</feature>
<dbReference type="PANTHER" id="PTHR10270:SF324">
    <property type="entry name" value="SOX DOMAIN-CONTAINING PROTEIN DICHAETE-RELATED"/>
    <property type="match status" value="1"/>
</dbReference>